<dbReference type="RefSeq" id="WP_111729269.1">
    <property type="nucleotide sequence ID" value="NZ_QHKO01000003.1"/>
</dbReference>
<dbReference type="SUPFAM" id="SSF53067">
    <property type="entry name" value="Actin-like ATPase domain"/>
    <property type="match status" value="2"/>
</dbReference>
<dbReference type="GO" id="GO:0005829">
    <property type="term" value="C:cytosol"/>
    <property type="evidence" value="ECO:0007669"/>
    <property type="project" value="TreeGrafter"/>
</dbReference>
<dbReference type="OrthoDB" id="9809995at2"/>
<feature type="domain" description="Gcp-like" evidence="1">
    <location>
        <begin position="41"/>
        <end position="144"/>
    </location>
</feature>
<evidence type="ECO:0000313" key="2">
    <source>
        <dbReference type="EMBL" id="RAL22741.1"/>
    </source>
</evidence>
<keyword evidence="2" id="KW-0808">Transferase</keyword>
<dbReference type="InterPro" id="IPR000905">
    <property type="entry name" value="Gcp-like_dom"/>
</dbReference>
<dbReference type="InterPro" id="IPR022496">
    <property type="entry name" value="T6A_TsaB"/>
</dbReference>
<sequence>MTLTSLPSDKVLAIDAATRTQALALLDGDQLLETRAQRVRYNHGSALLANIEALFNAQSLDLSQVELFAVGLGPGSFTGLRVALAASKALARAHQRPIVGVSSLAAAALPLALSSPGQPVCVAFDARRHEVYAGAYVAREGRLLTLLPEDTRAPELLADELQTLDAPHPIALIGDGIRAYPALQELPADLVLRPPAPLAPPSAVGVALLARQHLATHGPHDLVQLEPNYIRPSDARLPTT</sequence>
<evidence type="ECO:0000259" key="1">
    <source>
        <dbReference type="Pfam" id="PF00814"/>
    </source>
</evidence>
<dbReference type="PANTHER" id="PTHR11735:SF11">
    <property type="entry name" value="TRNA THREONYLCARBAMOYLADENOSINE BIOSYNTHESIS PROTEIN TSAB"/>
    <property type="match status" value="1"/>
</dbReference>
<gene>
    <name evidence="2" type="primary">tsaB</name>
    <name evidence="2" type="ORF">DL240_07530</name>
</gene>
<dbReference type="Pfam" id="PF00814">
    <property type="entry name" value="TsaD"/>
    <property type="match status" value="1"/>
</dbReference>
<dbReference type="GO" id="GO:0016740">
    <property type="term" value="F:transferase activity"/>
    <property type="evidence" value="ECO:0007669"/>
    <property type="project" value="UniProtKB-KW"/>
</dbReference>
<reference evidence="2 3" key="1">
    <citation type="submission" date="2018-05" db="EMBL/GenBank/DDBJ databases">
        <title>Lujinxingia marina gen. nov. sp. nov., a new facultative anaerobic member of the class Deltaproteobacteria, and proposal of Lujinxingaceae fam. nov.</title>
        <authorList>
            <person name="Li C.-M."/>
        </authorList>
    </citation>
    <scope>NUCLEOTIDE SEQUENCE [LARGE SCALE GENOMIC DNA]</scope>
    <source>
        <strain evidence="2 3">B210</strain>
    </source>
</reference>
<dbReference type="EMBL" id="QHKO01000003">
    <property type="protein sequence ID" value="RAL22741.1"/>
    <property type="molecule type" value="Genomic_DNA"/>
</dbReference>
<comment type="caution">
    <text evidence="2">The sequence shown here is derived from an EMBL/GenBank/DDBJ whole genome shotgun (WGS) entry which is preliminary data.</text>
</comment>
<dbReference type="GO" id="GO:0002949">
    <property type="term" value="P:tRNA threonylcarbamoyladenosine modification"/>
    <property type="evidence" value="ECO:0007669"/>
    <property type="project" value="InterPro"/>
</dbReference>
<dbReference type="Proteomes" id="UP000249169">
    <property type="component" value="Unassembled WGS sequence"/>
</dbReference>
<organism evidence="2 3">
    <name type="scientific">Lujinxingia litoralis</name>
    <dbReference type="NCBI Taxonomy" id="2211119"/>
    <lineage>
        <taxon>Bacteria</taxon>
        <taxon>Deltaproteobacteria</taxon>
        <taxon>Bradymonadales</taxon>
        <taxon>Lujinxingiaceae</taxon>
        <taxon>Lujinxingia</taxon>
    </lineage>
</organism>
<protein>
    <submittedName>
        <fullName evidence="2">tRNA (Adenosine(37)-N6)-threonylcarbamoyltransferase complex dimerization subunit type 1 TsaB</fullName>
    </submittedName>
</protein>
<accession>A0A328C597</accession>
<proteinExistence type="predicted"/>
<evidence type="ECO:0000313" key="3">
    <source>
        <dbReference type="Proteomes" id="UP000249169"/>
    </source>
</evidence>
<dbReference type="InterPro" id="IPR043129">
    <property type="entry name" value="ATPase_NBD"/>
</dbReference>
<dbReference type="PANTHER" id="PTHR11735">
    <property type="entry name" value="TRNA N6-ADENOSINE THREONYLCARBAMOYLTRANSFERASE"/>
    <property type="match status" value="1"/>
</dbReference>
<keyword evidence="3" id="KW-1185">Reference proteome</keyword>
<dbReference type="Gene3D" id="3.30.420.40">
    <property type="match status" value="2"/>
</dbReference>
<name>A0A328C597_9DELT</name>
<dbReference type="NCBIfam" id="TIGR03725">
    <property type="entry name" value="T6A_YeaZ"/>
    <property type="match status" value="1"/>
</dbReference>
<dbReference type="AlphaFoldDB" id="A0A328C597"/>